<dbReference type="PANTHER" id="PTHR28631:SF1">
    <property type="entry name" value="ACTIN MATURATION PROTEASE"/>
    <property type="match status" value="1"/>
</dbReference>
<sequence length="117" mass="13095">MDSSRAFQLCHCVRKKSADGIGGVTHFVNNGKLLLTRKAVKDLNEISYSEGKLYLIGRQGKSKHVGIWQFDEMAESNDNLMFFSTERSIDEYVLPEGGLVEGLKARAVILQSTETNR</sequence>
<keyword evidence="3" id="KW-0378">Hydrolase</keyword>
<evidence type="ECO:0000256" key="4">
    <source>
        <dbReference type="ARBA" id="ARBA00034725"/>
    </source>
</evidence>
<comment type="caution">
    <text evidence="8">The sequence shown here is derived from an EMBL/GenBank/DDBJ whole genome shotgun (WGS) entry which is preliminary data.</text>
</comment>
<organism evidence="8 9">
    <name type="scientific">Polyplax serrata</name>
    <name type="common">Common mouse louse</name>
    <dbReference type="NCBI Taxonomy" id="468196"/>
    <lineage>
        <taxon>Eukaryota</taxon>
        <taxon>Metazoa</taxon>
        <taxon>Ecdysozoa</taxon>
        <taxon>Arthropoda</taxon>
        <taxon>Hexapoda</taxon>
        <taxon>Insecta</taxon>
        <taxon>Pterygota</taxon>
        <taxon>Neoptera</taxon>
        <taxon>Paraneoptera</taxon>
        <taxon>Psocodea</taxon>
        <taxon>Troctomorpha</taxon>
        <taxon>Phthiraptera</taxon>
        <taxon>Anoplura</taxon>
        <taxon>Polyplacidae</taxon>
        <taxon>Polyplax</taxon>
    </lineage>
</organism>
<protein>
    <recommendedName>
        <fullName evidence="5">Actin maturation protease</fullName>
    </recommendedName>
    <alternativeName>
        <fullName evidence="6">Actin aminopeptidase ACTMAP</fullName>
    </alternativeName>
</protein>
<comment type="catalytic activity">
    <reaction evidence="7">
        <text>N-terminal N(alpha)-acetyl-L-cysteinyl-L-aspartyl-[protein] + H2O = N-terminal L-aspartyl-[protein] + N-acetyl-L-cysteine</text>
        <dbReference type="Rhea" id="RHEA:74579"/>
        <dbReference type="Rhea" id="RHEA-COMP:12669"/>
        <dbReference type="Rhea" id="RHEA-COMP:18395"/>
        <dbReference type="ChEBI" id="CHEBI:15377"/>
        <dbReference type="ChEBI" id="CHEBI:64720"/>
        <dbReference type="ChEBI" id="CHEBI:78236"/>
        <dbReference type="ChEBI" id="CHEBI:193599"/>
    </reaction>
    <physiologicalReaction direction="left-to-right" evidence="7">
        <dbReference type="Rhea" id="RHEA:74580"/>
    </physiologicalReaction>
</comment>
<keyword evidence="1" id="KW-0031">Aminopeptidase</keyword>
<evidence type="ECO:0000256" key="3">
    <source>
        <dbReference type="ARBA" id="ARBA00022801"/>
    </source>
</evidence>
<evidence type="ECO:0000256" key="2">
    <source>
        <dbReference type="ARBA" id="ARBA00022670"/>
    </source>
</evidence>
<comment type="similarity">
    <text evidence="4">Belongs to the ACTMAP family.</text>
</comment>
<dbReference type="InterPro" id="IPR040043">
    <property type="entry name" value="ACTMAP"/>
</dbReference>
<evidence type="ECO:0000256" key="1">
    <source>
        <dbReference type="ARBA" id="ARBA00022438"/>
    </source>
</evidence>
<dbReference type="EMBL" id="JAWJWE010000003">
    <property type="protein sequence ID" value="KAK6638709.1"/>
    <property type="molecule type" value="Genomic_DNA"/>
</dbReference>
<dbReference type="GO" id="GO:0004177">
    <property type="term" value="F:aminopeptidase activity"/>
    <property type="evidence" value="ECO:0007669"/>
    <property type="project" value="UniProtKB-KW"/>
</dbReference>
<gene>
    <name evidence="8" type="ORF">RUM43_006976</name>
</gene>
<evidence type="ECO:0000313" key="8">
    <source>
        <dbReference type="EMBL" id="KAK6638709.1"/>
    </source>
</evidence>
<dbReference type="GO" id="GO:0006508">
    <property type="term" value="P:proteolysis"/>
    <property type="evidence" value="ECO:0007669"/>
    <property type="project" value="UniProtKB-KW"/>
</dbReference>
<evidence type="ECO:0000256" key="5">
    <source>
        <dbReference type="ARBA" id="ARBA00034848"/>
    </source>
</evidence>
<dbReference type="AlphaFoldDB" id="A0AAN8P184"/>
<keyword evidence="2" id="KW-0645">Protease</keyword>
<name>A0AAN8P184_POLSC</name>
<evidence type="ECO:0000313" key="9">
    <source>
        <dbReference type="Proteomes" id="UP001372834"/>
    </source>
</evidence>
<dbReference type="Proteomes" id="UP001372834">
    <property type="component" value="Unassembled WGS sequence"/>
</dbReference>
<evidence type="ECO:0000256" key="6">
    <source>
        <dbReference type="ARBA" id="ARBA00034908"/>
    </source>
</evidence>
<reference evidence="8 9" key="1">
    <citation type="submission" date="2023-10" db="EMBL/GenBank/DDBJ databases">
        <title>Genomes of two closely related lineages of the louse Polyplax serrata with different host specificities.</title>
        <authorList>
            <person name="Martinu J."/>
            <person name="Tarabai H."/>
            <person name="Stefka J."/>
            <person name="Hypsa V."/>
        </authorList>
    </citation>
    <scope>NUCLEOTIDE SEQUENCE [LARGE SCALE GENOMIC DNA]</scope>
    <source>
        <strain evidence="8">HR10_N</strain>
    </source>
</reference>
<evidence type="ECO:0000256" key="7">
    <source>
        <dbReference type="ARBA" id="ARBA00049041"/>
    </source>
</evidence>
<proteinExistence type="inferred from homology"/>
<dbReference type="PANTHER" id="PTHR28631">
    <property type="entry name" value="UPF0692 PROTEIN C19ORF54"/>
    <property type="match status" value="1"/>
</dbReference>
<accession>A0AAN8P184</accession>